<dbReference type="HOGENOM" id="CLU_686527_0_0_10"/>
<dbReference type="KEGG" id="fae:FAES_2105"/>
<protein>
    <submittedName>
        <fullName evidence="1">Uncharacterized protein</fullName>
    </submittedName>
</protein>
<accession>I0K7L1</accession>
<dbReference type="InterPro" id="IPR046693">
    <property type="entry name" value="DUF6563"/>
</dbReference>
<sequence>MRSTSVTGTLLLIVGLLGSLLPGEVLAQKGVKISLPPAKVADNDPQRLFYIDSVYTTFPDTAAIGTVYRPMLGDMQPAYLKNGVSKGIEQWLFTHFPSFRPTQRSVHLRIDQLTYLEDPTQGYELEAELTFFQQDSARRYVPFYKATIETATGGFGRGGNIAEQLLRAIGQMNAYLNDPAKRPNYLDDHEEAMRKAAVDMKLDTARYAAELTPEDNLLTCKQKREGIYLNEEDLIRNRPALIGALETVSRKETTSLIRPDKRRSRYRFLGFCSAGELYINTSQYGGNRAVYTRVLDVGPYLLWRGNYVTMSERSTNAAAVGAAGLVGGLIAAAATNYRDCIAIDTRTGKLMQVTPEVLRAILADTPALLAEYETAEKAKKSDTIYEFMVRHNQELKLQAQR</sequence>
<dbReference type="EMBL" id="HE796683">
    <property type="protein sequence ID" value="CCH00114.1"/>
    <property type="molecule type" value="Genomic_DNA"/>
</dbReference>
<name>I0K7L1_9BACT</name>
<evidence type="ECO:0000313" key="1">
    <source>
        <dbReference type="EMBL" id="CCH00114.1"/>
    </source>
</evidence>
<evidence type="ECO:0000313" key="2">
    <source>
        <dbReference type="Proteomes" id="UP000011058"/>
    </source>
</evidence>
<proteinExistence type="predicted"/>
<dbReference type="RefSeq" id="WP_015331213.1">
    <property type="nucleotide sequence ID" value="NC_020054.1"/>
</dbReference>
<dbReference type="AlphaFoldDB" id="I0K7L1"/>
<keyword evidence="2" id="KW-1185">Reference proteome</keyword>
<dbReference type="STRING" id="1166018.FAES_2105"/>
<dbReference type="Proteomes" id="UP000011058">
    <property type="component" value="Chromosome"/>
</dbReference>
<dbReference type="Pfam" id="PF20201">
    <property type="entry name" value="DUF6563"/>
    <property type="match status" value="1"/>
</dbReference>
<reference evidence="1 2" key="1">
    <citation type="journal article" date="2012" name="J. Bacteriol.">
        <title>Genome Sequence of Fibrella aestuarina BUZ 2T, a Filamentous Marine Bacterium.</title>
        <authorList>
            <person name="Filippini M."/>
            <person name="Qi W."/>
            <person name="Blom J."/>
            <person name="Goesmann A."/>
            <person name="Smits T.H."/>
            <person name="Bagheri H.C."/>
        </authorList>
    </citation>
    <scope>NUCLEOTIDE SEQUENCE [LARGE SCALE GENOMIC DNA]</scope>
    <source>
        <strain evidence="2">BUZ 2T</strain>
    </source>
</reference>
<organism evidence="1 2">
    <name type="scientific">Fibrella aestuarina BUZ 2</name>
    <dbReference type="NCBI Taxonomy" id="1166018"/>
    <lineage>
        <taxon>Bacteria</taxon>
        <taxon>Pseudomonadati</taxon>
        <taxon>Bacteroidota</taxon>
        <taxon>Cytophagia</taxon>
        <taxon>Cytophagales</taxon>
        <taxon>Spirosomataceae</taxon>
        <taxon>Fibrella</taxon>
    </lineage>
</organism>
<gene>
    <name evidence="1" type="ORF">FAES_2105</name>
</gene>
<dbReference type="OrthoDB" id="942904at2"/>